<dbReference type="CDD" id="cd00779">
    <property type="entry name" value="ProRS_core_prok"/>
    <property type="match status" value="1"/>
</dbReference>
<dbReference type="InterPro" id="IPR033730">
    <property type="entry name" value="ProRS_core_prok"/>
</dbReference>
<dbReference type="SUPFAM" id="SSF55826">
    <property type="entry name" value="YbaK/ProRS associated domain"/>
    <property type="match status" value="1"/>
</dbReference>
<dbReference type="AlphaFoldDB" id="A0A8J7HN10"/>
<dbReference type="Gene3D" id="3.40.50.800">
    <property type="entry name" value="Anticodon-binding domain"/>
    <property type="match status" value="1"/>
</dbReference>
<dbReference type="Pfam" id="PF00587">
    <property type="entry name" value="tRNA-synt_2b"/>
    <property type="match status" value="1"/>
</dbReference>
<dbReference type="InterPro" id="IPR036621">
    <property type="entry name" value="Anticodon-bd_dom_sf"/>
</dbReference>
<feature type="domain" description="HTH cro/C1-type" evidence="12">
    <location>
        <begin position="254"/>
        <end position="279"/>
    </location>
</feature>
<keyword evidence="8 10" id="KW-0030">Aminoacyl-tRNA synthetase</keyword>
<dbReference type="InterPro" id="IPR036754">
    <property type="entry name" value="YbaK/aa-tRNA-synt-asso_dom_sf"/>
</dbReference>
<comment type="caution">
    <text evidence="13">The sequence shown here is derived from an EMBL/GenBank/DDBJ whole genome shotgun (WGS) entry which is preliminary data.</text>
</comment>
<dbReference type="InterPro" id="IPR023717">
    <property type="entry name" value="Pro-tRNA-Synthase_IIa_type1"/>
</dbReference>
<comment type="subunit">
    <text evidence="2 10">Homodimer.</text>
</comment>
<dbReference type="InterPro" id="IPR006195">
    <property type="entry name" value="aa-tRNA-synth_II"/>
</dbReference>
<dbReference type="GO" id="GO:0005829">
    <property type="term" value="C:cytosol"/>
    <property type="evidence" value="ECO:0007669"/>
    <property type="project" value="TreeGrafter"/>
</dbReference>
<dbReference type="PANTHER" id="PTHR42753:SF2">
    <property type="entry name" value="PROLINE--TRNA LIGASE"/>
    <property type="match status" value="1"/>
</dbReference>
<dbReference type="FunFam" id="3.40.50.800:FF:000011">
    <property type="entry name" value="Proline--tRNA ligase"/>
    <property type="match status" value="1"/>
</dbReference>
<evidence type="ECO:0000256" key="3">
    <source>
        <dbReference type="ARBA" id="ARBA00022490"/>
    </source>
</evidence>
<name>A0A8J7HN10_9NOST</name>
<dbReference type="NCBIfam" id="TIGR00409">
    <property type="entry name" value="proS_fam_II"/>
    <property type="match status" value="1"/>
</dbReference>
<accession>A0A8J7HN10</accession>
<evidence type="ECO:0000313" key="13">
    <source>
        <dbReference type="EMBL" id="MBH8562663.1"/>
    </source>
</evidence>
<keyword evidence="14" id="KW-1185">Reference proteome</keyword>
<dbReference type="PROSITE" id="PS50862">
    <property type="entry name" value="AA_TRNA_LIGASE_II"/>
    <property type="match status" value="1"/>
</dbReference>
<evidence type="ECO:0000259" key="11">
    <source>
        <dbReference type="PROSITE" id="PS50862"/>
    </source>
</evidence>
<dbReference type="HAMAP" id="MF_01569">
    <property type="entry name" value="Pro_tRNA_synth_type1"/>
    <property type="match status" value="1"/>
</dbReference>
<dbReference type="PANTHER" id="PTHR42753">
    <property type="entry name" value="MITOCHONDRIAL RIBOSOME PROTEIN L39/PROLYL-TRNA LIGASE FAMILY MEMBER"/>
    <property type="match status" value="1"/>
</dbReference>
<keyword evidence="5 10" id="KW-0547">Nucleotide-binding</keyword>
<evidence type="ECO:0000256" key="10">
    <source>
        <dbReference type="HAMAP-Rule" id="MF_01569"/>
    </source>
</evidence>
<dbReference type="PRINTS" id="PR01046">
    <property type="entry name" value="TRNASYNTHPRO"/>
</dbReference>
<dbReference type="GO" id="GO:0004827">
    <property type="term" value="F:proline-tRNA ligase activity"/>
    <property type="evidence" value="ECO:0007669"/>
    <property type="project" value="UniProtKB-UniRule"/>
</dbReference>
<dbReference type="CDD" id="cd04334">
    <property type="entry name" value="ProRS-INS"/>
    <property type="match status" value="1"/>
</dbReference>
<comment type="similarity">
    <text evidence="10">Belongs to the class-II aminoacyl-tRNA synthetase family. ProS type 1 subfamily.</text>
</comment>
<dbReference type="SUPFAM" id="SSF55681">
    <property type="entry name" value="Class II aaRS and biotin synthetases"/>
    <property type="match status" value="1"/>
</dbReference>
<dbReference type="InterPro" id="IPR044140">
    <property type="entry name" value="ProRS_anticodon_short"/>
</dbReference>
<dbReference type="InterPro" id="IPR050062">
    <property type="entry name" value="Pro-tRNA_synthetase"/>
</dbReference>
<evidence type="ECO:0000256" key="6">
    <source>
        <dbReference type="ARBA" id="ARBA00022840"/>
    </source>
</evidence>
<keyword evidence="4 10" id="KW-0436">Ligase</keyword>
<evidence type="ECO:0000256" key="2">
    <source>
        <dbReference type="ARBA" id="ARBA00011738"/>
    </source>
</evidence>
<evidence type="ECO:0000256" key="5">
    <source>
        <dbReference type="ARBA" id="ARBA00022741"/>
    </source>
</evidence>
<dbReference type="Pfam" id="PF04073">
    <property type="entry name" value="tRNA_edit"/>
    <property type="match status" value="1"/>
</dbReference>
<dbReference type="InterPro" id="IPR007214">
    <property type="entry name" value="YbaK/aa-tRNA-synth-assoc-dom"/>
</dbReference>
<dbReference type="InterPro" id="IPR045864">
    <property type="entry name" value="aa-tRNA-synth_II/BPL/LPL"/>
</dbReference>
<proteinExistence type="inferred from homology"/>
<evidence type="ECO:0000313" key="14">
    <source>
        <dbReference type="Proteomes" id="UP000632766"/>
    </source>
</evidence>
<dbReference type="RefSeq" id="WP_198124574.1">
    <property type="nucleotide sequence ID" value="NZ_JAECZC010000015.1"/>
</dbReference>
<keyword evidence="3 10" id="KW-0963">Cytoplasm</keyword>
<dbReference type="InterPro" id="IPR004500">
    <property type="entry name" value="Pro-tRNA-synth_IIa_bac-type"/>
</dbReference>
<gene>
    <name evidence="10" type="primary">proS</name>
    <name evidence="13" type="ORF">I8748_10815</name>
</gene>
<dbReference type="GO" id="GO:0002161">
    <property type="term" value="F:aminoacyl-tRNA deacylase activity"/>
    <property type="evidence" value="ECO:0007669"/>
    <property type="project" value="InterPro"/>
</dbReference>
<dbReference type="InterPro" id="IPR001387">
    <property type="entry name" value="Cro/C1-type_HTH"/>
</dbReference>
<dbReference type="EMBL" id="JAECZC010000015">
    <property type="protein sequence ID" value="MBH8562663.1"/>
    <property type="molecule type" value="Genomic_DNA"/>
</dbReference>
<keyword evidence="6 10" id="KW-0067">ATP-binding</keyword>
<comment type="catalytic activity">
    <reaction evidence="9 10">
        <text>tRNA(Pro) + L-proline + ATP = L-prolyl-tRNA(Pro) + AMP + diphosphate</text>
        <dbReference type="Rhea" id="RHEA:14305"/>
        <dbReference type="Rhea" id="RHEA-COMP:9700"/>
        <dbReference type="Rhea" id="RHEA-COMP:9702"/>
        <dbReference type="ChEBI" id="CHEBI:30616"/>
        <dbReference type="ChEBI" id="CHEBI:33019"/>
        <dbReference type="ChEBI" id="CHEBI:60039"/>
        <dbReference type="ChEBI" id="CHEBI:78442"/>
        <dbReference type="ChEBI" id="CHEBI:78532"/>
        <dbReference type="ChEBI" id="CHEBI:456215"/>
        <dbReference type="EC" id="6.1.1.15"/>
    </reaction>
</comment>
<dbReference type="Proteomes" id="UP000632766">
    <property type="component" value="Unassembled WGS sequence"/>
</dbReference>
<evidence type="ECO:0000256" key="8">
    <source>
        <dbReference type="ARBA" id="ARBA00023146"/>
    </source>
</evidence>
<dbReference type="CDD" id="cd00861">
    <property type="entry name" value="ProRS_anticodon_short"/>
    <property type="match status" value="1"/>
</dbReference>
<dbReference type="SUPFAM" id="SSF52954">
    <property type="entry name" value="Class II aaRS ABD-related"/>
    <property type="match status" value="1"/>
</dbReference>
<dbReference type="Gene3D" id="3.30.930.10">
    <property type="entry name" value="Bira Bifunctional Protein, Domain 2"/>
    <property type="match status" value="2"/>
</dbReference>
<evidence type="ECO:0000256" key="1">
    <source>
        <dbReference type="ARBA" id="ARBA00004496"/>
    </source>
</evidence>
<evidence type="ECO:0000256" key="4">
    <source>
        <dbReference type="ARBA" id="ARBA00022598"/>
    </source>
</evidence>
<dbReference type="InterPro" id="IPR002316">
    <property type="entry name" value="Pro-tRNA-ligase_IIa"/>
</dbReference>
<sequence length="604" mass="67584">MRLSQMLFVTLRDDPADAEIPSHKLLLRAGYIRRIGSGIYAYLPLMWRVLQKVSQIVREEMNATGAQECLLPQLQPADLWKESGRWDTYTKAEGIMFSLIDRREQQLGLGPTHEEVITAIARDMIRSYRQLPLHLYQLQTKFRDEIRPRFGLMRGREFIMKDGYSFHVDEVSLKATYDDMYKAYSNMLRRSGLAFRPVEADSGAIGGSGSTEFMVLAEAGEDEVLYTEDGKYAANVEKAVSLSADAESSPFTTYEKRETPGTETIEKLCQFLKCSPTQVVKNVLYQTVYDNGITVLVLVSIRGDQEVNEVKLQNELTKLAANYGAKTIIALDVPNPEAQQTWTAKSLPLGYIAPDIGNEYIAANKQIHPKFVRLVDKTTVDLKNFVTGSNETGYHVVGANWGEQFPLSEIVVDVRKARPGDRAVHNPEQTLQSARGIEVGHIFQLGTKYSQAMGATYTNEQGEEKPLFMGCYGVGVSRLAQSAVEQSYDKDGIIWPVAIAPYHAIVTIPNINDAQQVEIAEKLYTQLNQAGIETLLDDRDERAGVKFKDADLIGIPYRIVTGRAIANGKVEVVERATRKSQEIPIDEVITTLKNWITAAIEVKK</sequence>
<dbReference type="GO" id="GO:0005524">
    <property type="term" value="F:ATP binding"/>
    <property type="evidence" value="ECO:0007669"/>
    <property type="project" value="UniProtKB-UniRule"/>
</dbReference>
<evidence type="ECO:0000256" key="9">
    <source>
        <dbReference type="ARBA" id="ARBA00047671"/>
    </source>
</evidence>
<feature type="domain" description="Aminoacyl-transfer RNA synthetases class-II family profile" evidence="11">
    <location>
        <begin position="33"/>
        <end position="496"/>
    </location>
</feature>
<protein>
    <recommendedName>
        <fullName evidence="10">Proline--tRNA ligase</fullName>
        <ecNumber evidence="10">6.1.1.15</ecNumber>
    </recommendedName>
    <alternativeName>
        <fullName evidence="10">Prolyl-tRNA synthetase</fullName>
        <shortName evidence="10">ProRS</shortName>
    </alternativeName>
</protein>
<keyword evidence="7 10" id="KW-0648">Protein biosynthesis</keyword>
<dbReference type="NCBIfam" id="NF006625">
    <property type="entry name" value="PRK09194.1"/>
    <property type="match status" value="1"/>
</dbReference>
<evidence type="ECO:0000259" key="12">
    <source>
        <dbReference type="PROSITE" id="PS50943"/>
    </source>
</evidence>
<dbReference type="Pfam" id="PF03129">
    <property type="entry name" value="HGTP_anticodon"/>
    <property type="match status" value="1"/>
</dbReference>
<reference evidence="13 14" key="1">
    <citation type="journal article" date="2021" name="Int. J. Syst. Evol. Microbiol.">
        <title>Amazonocrinis nigriterrae gen. nov., sp. nov., Atlanticothrix silvestris gen. nov., sp. nov. and Dendronalium phyllosphericum gen. nov., sp. nov., nostocacean cyanobacteria from Brazilian environments.</title>
        <authorList>
            <person name="Alvarenga D.O."/>
            <person name="Andreote A.P.D."/>
            <person name="Branco L.H.Z."/>
            <person name="Delbaje E."/>
            <person name="Cruz R.B."/>
            <person name="Varani A.M."/>
            <person name="Fiore M.F."/>
        </authorList>
    </citation>
    <scope>NUCLEOTIDE SEQUENCE [LARGE SCALE GENOMIC DNA]</scope>
    <source>
        <strain evidence="13 14">CENA67</strain>
    </source>
</reference>
<dbReference type="InterPro" id="IPR002314">
    <property type="entry name" value="aa-tRNA-synt_IIb"/>
</dbReference>
<comment type="domain">
    <text evidence="10">Consists of three domains: the N-terminal catalytic domain, the editing domain and the C-terminal anticodon-binding domain.</text>
</comment>
<evidence type="ECO:0000256" key="7">
    <source>
        <dbReference type="ARBA" id="ARBA00022917"/>
    </source>
</evidence>
<comment type="subcellular location">
    <subcellularLocation>
        <location evidence="1 10">Cytoplasm</location>
    </subcellularLocation>
</comment>
<dbReference type="GO" id="GO:0006433">
    <property type="term" value="P:prolyl-tRNA aminoacylation"/>
    <property type="evidence" value="ECO:0007669"/>
    <property type="project" value="UniProtKB-UniRule"/>
</dbReference>
<dbReference type="PROSITE" id="PS50943">
    <property type="entry name" value="HTH_CROC1"/>
    <property type="match status" value="1"/>
</dbReference>
<organism evidence="13 14">
    <name type="scientific">Amazonocrinis nigriterrae CENA67</name>
    <dbReference type="NCBI Taxonomy" id="2794033"/>
    <lineage>
        <taxon>Bacteria</taxon>
        <taxon>Bacillati</taxon>
        <taxon>Cyanobacteriota</taxon>
        <taxon>Cyanophyceae</taxon>
        <taxon>Nostocales</taxon>
        <taxon>Nostocaceae</taxon>
        <taxon>Amazonocrinis</taxon>
        <taxon>Amazonocrinis nigriterrae</taxon>
    </lineage>
</organism>
<comment type="function">
    <text evidence="10">Catalyzes the attachment of proline to tRNA(Pro) in a two-step reaction: proline is first activated by ATP to form Pro-AMP and then transferred to the acceptor end of tRNA(Pro). As ProRS can inadvertently accommodate and process non-cognate amino acids such as alanine and cysteine, to avoid such errors it has two additional distinct editing activities against alanine. One activity is designated as 'pretransfer' editing and involves the tRNA(Pro)-independent hydrolysis of activated Ala-AMP. The other activity is designated 'posttransfer' editing and involves deacylation of mischarged Ala-tRNA(Pro). The misacylated Cys-tRNA(Pro) is not edited by ProRS.</text>
</comment>
<dbReference type="EC" id="6.1.1.15" evidence="10"/>
<dbReference type="InterPro" id="IPR004154">
    <property type="entry name" value="Anticodon-bd"/>
</dbReference>